<proteinExistence type="inferred from homology"/>
<gene>
    <name evidence="3" type="ORF">ACFYXI_28295</name>
</gene>
<dbReference type="Gene3D" id="3.40.50.720">
    <property type="entry name" value="NAD(P)-binding Rossmann-like Domain"/>
    <property type="match status" value="1"/>
</dbReference>
<dbReference type="PANTHER" id="PTHR43669:SF3">
    <property type="entry name" value="ALCOHOL DEHYDROGENASE, PUTATIVE (AFU_ORTHOLOGUE AFUA_3G03445)-RELATED"/>
    <property type="match status" value="1"/>
</dbReference>
<organism evidence="3 4">
    <name type="scientific">Microtetraspora malaysiensis</name>
    <dbReference type="NCBI Taxonomy" id="161358"/>
    <lineage>
        <taxon>Bacteria</taxon>
        <taxon>Bacillati</taxon>
        <taxon>Actinomycetota</taxon>
        <taxon>Actinomycetes</taxon>
        <taxon>Streptosporangiales</taxon>
        <taxon>Streptosporangiaceae</taxon>
        <taxon>Microtetraspora</taxon>
    </lineage>
</organism>
<sequence>MLLENKNIVIYGAGGKVGGAVALAFALEGAKVFLTGRTREPLDRLAAEITTSGGWAQAAVVDALDEQSVDEHARAMVSEAGSIDVSFNLISRGDVQGVPLVDMKTSDFTRAITTGITANFITARTAARHMIARGSGVILALDSGSAYGSPMMGGTGPADAATDTFIRNLAVEVGPHGVRALGLWAAGIPETLSPERLAAVNGTMRADAASFQAVLDRLDEMRMLRRSPRLVEIAAMAAFLASDRSAGITGTFVNLTGMFPS</sequence>
<protein>
    <submittedName>
        <fullName evidence="3">SDR family NAD(P)-dependent oxidoreductase</fullName>
        <ecNumber evidence="3">1.1.1.-</ecNumber>
    </submittedName>
</protein>
<dbReference type="PRINTS" id="PR00081">
    <property type="entry name" value="GDHRDH"/>
</dbReference>
<dbReference type="Proteomes" id="UP001602013">
    <property type="component" value="Unassembled WGS sequence"/>
</dbReference>
<name>A0ABW6SZB8_9ACTN</name>
<dbReference type="Pfam" id="PF13561">
    <property type="entry name" value="adh_short_C2"/>
    <property type="match status" value="1"/>
</dbReference>
<keyword evidence="4" id="KW-1185">Reference proteome</keyword>
<dbReference type="CDD" id="cd05233">
    <property type="entry name" value="SDR_c"/>
    <property type="match status" value="1"/>
</dbReference>
<dbReference type="GO" id="GO:0016491">
    <property type="term" value="F:oxidoreductase activity"/>
    <property type="evidence" value="ECO:0007669"/>
    <property type="project" value="UniProtKB-KW"/>
</dbReference>
<keyword evidence="2 3" id="KW-0560">Oxidoreductase</keyword>
<evidence type="ECO:0000256" key="2">
    <source>
        <dbReference type="ARBA" id="ARBA00023002"/>
    </source>
</evidence>
<reference evidence="3 4" key="1">
    <citation type="submission" date="2024-10" db="EMBL/GenBank/DDBJ databases">
        <title>The Natural Products Discovery Center: Release of the First 8490 Sequenced Strains for Exploring Actinobacteria Biosynthetic Diversity.</title>
        <authorList>
            <person name="Kalkreuter E."/>
            <person name="Kautsar S.A."/>
            <person name="Yang D."/>
            <person name="Bader C.D."/>
            <person name="Teijaro C.N."/>
            <person name="Fluegel L."/>
            <person name="Davis C.M."/>
            <person name="Simpson J.R."/>
            <person name="Lauterbach L."/>
            <person name="Steele A.D."/>
            <person name="Gui C."/>
            <person name="Meng S."/>
            <person name="Li G."/>
            <person name="Viehrig K."/>
            <person name="Ye F."/>
            <person name="Su P."/>
            <person name="Kiefer A.F."/>
            <person name="Nichols A."/>
            <person name="Cepeda A.J."/>
            <person name="Yan W."/>
            <person name="Fan B."/>
            <person name="Jiang Y."/>
            <person name="Adhikari A."/>
            <person name="Zheng C.-J."/>
            <person name="Schuster L."/>
            <person name="Cowan T.M."/>
            <person name="Smanski M.J."/>
            <person name="Chevrette M.G."/>
            <person name="De Carvalho L.P.S."/>
            <person name="Shen B."/>
        </authorList>
    </citation>
    <scope>NUCLEOTIDE SEQUENCE [LARGE SCALE GENOMIC DNA]</scope>
    <source>
        <strain evidence="3 4">NPDC002173</strain>
    </source>
</reference>
<comment type="caution">
    <text evidence="3">The sequence shown here is derived from an EMBL/GenBank/DDBJ whole genome shotgun (WGS) entry which is preliminary data.</text>
</comment>
<accession>A0ABW6SZB8</accession>
<dbReference type="RefSeq" id="WP_387415641.1">
    <property type="nucleotide sequence ID" value="NZ_JBIASD010000022.1"/>
</dbReference>
<evidence type="ECO:0000313" key="3">
    <source>
        <dbReference type="EMBL" id="MFF3669497.1"/>
    </source>
</evidence>
<dbReference type="EC" id="1.1.1.-" evidence="3"/>
<dbReference type="PANTHER" id="PTHR43669">
    <property type="entry name" value="5-KETO-D-GLUCONATE 5-REDUCTASE"/>
    <property type="match status" value="1"/>
</dbReference>
<dbReference type="InterPro" id="IPR002347">
    <property type="entry name" value="SDR_fam"/>
</dbReference>
<comment type="similarity">
    <text evidence="1">Belongs to the short-chain dehydrogenases/reductases (SDR) family.</text>
</comment>
<evidence type="ECO:0000256" key="1">
    <source>
        <dbReference type="ARBA" id="ARBA00006484"/>
    </source>
</evidence>
<evidence type="ECO:0000313" key="4">
    <source>
        <dbReference type="Proteomes" id="UP001602013"/>
    </source>
</evidence>
<dbReference type="EMBL" id="JBIASD010000022">
    <property type="protein sequence ID" value="MFF3669497.1"/>
    <property type="molecule type" value="Genomic_DNA"/>
</dbReference>
<dbReference type="SUPFAM" id="SSF51735">
    <property type="entry name" value="NAD(P)-binding Rossmann-fold domains"/>
    <property type="match status" value="1"/>
</dbReference>
<dbReference type="InterPro" id="IPR036291">
    <property type="entry name" value="NAD(P)-bd_dom_sf"/>
</dbReference>